<evidence type="ECO:0000313" key="2">
    <source>
        <dbReference type="Proteomes" id="UP000632222"/>
    </source>
</evidence>
<evidence type="ECO:0000313" key="1">
    <source>
        <dbReference type="EMBL" id="GGJ37359.1"/>
    </source>
</evidence>
<name>A0ABQ2CZY1_9DEIO</name>
<dbReference type="InterPro" id="IPR036388">
    <property type="entry name" value="WH-like_DNA-bd_sf"/>
</dbReference>
<dbReference type="RefSeq" id="WP_189002962.1">
    <property type="nucleotide sequence ID" value="NZ_BMOD01000008.1"/>
</dbReference>
<proteinExistence type="predicted"/>
<dbReference type="EMBL" id="BMOD01000008">
    <property type="protein sequence ID" value="GGJ37359.1"/>
    <property type="molecule type" value="Genomic_DNA"/>
</dbReference>
<accession>A0ABQ2CZY1</accession>
<gene>
    <name evidence="1" type="ORF">GCM10008938_24340</name>
</gene>
<protein>
    <recommendedName>
        <fullName evidence="3">OmpR/PhoB-type domain-containing protein</fullName>
    </recommendedName>
</protein>
<comment type="caution">
    <text evidence="1">The sequence shown here is derived from an EMBL/GenBank/DDBJ whole genome shotgun (WGS) entry which is preliminary data.</text>
</comment>
<sequence>MNLQTQHPENWYQTHSLHFRQHPSFEFVGSPEHGIQHLIYHQLSNLPDPVWFEVTSQIAHDPVLTSNALVDAFNKASGERVLDHGMHYPYVLTVIKRYTPLFGKHTFIFSGTQHAPEFAKALLELQQEGHHVILIGKERLSDLPLLTSEDLRLTRPEAALMAEPFRLTETQIREAYDSTKGTFERYWIRLHELIQRPAPLRPTPEGFKYPPGFEVDLEPRLLASLLYKKAKYLDALEVAVMGYQAMVLDVIEQAGTKALLTGAHERLHVLLESLPRHLKEDEVVMRWRIEAACLLGKKEDIRKEVLAYLEEHEAPDVRAVAVLNLIIERDIAKEVEKCFQSRRSIYTLKAKTFLLSYLKKSVYEDSDIPFEALSMAENQENLLEIIRCSRLIAMYCGSTYRFKEAMHWTQFSLSCIEKIENFNTIDHIYTINLWIHFRILENKTEGLSIIIEQGIKIIKDVSEIDRQIFENTIANFRFITGDFENAINFWKDVWEKSDRVYKAFYSYEYIKCLACMGEFSKAREIAEESYTYSKGLHEAYRVHSMISRAYLLAIDDSKECLELLNNIDLILKENFHTSVFICSLLLKIICLKNLKNIDLLNKTLEDNKSLLSRISDDSIKYYLGYKRLIDIYFSQQRNISEFNFLGDLDITINSKKVKIPLRQAEVLLFLALNKEGVKGEKLMMDVYGEDNSDSYGSLKTTISKMRKSFSIDSNPYKISEDYNCDVFNLLELIKIGKMQDVIESYKGALLPQSQCVSIENLRRFIDEYVKKSAILTQNMDYMLKVYDKMPDDLELLENIIEMMNNGDPRKIVLQMKFETLII</sequence>
<dbReference type="Gene3D" id="1.10.10.10">
    <property type="entry name" value="Winged helix-like DNA-binding domain superfamily/Winged helix DNA-binding domain"/>
    <property type="match status" value="1"/>
</dbReference>
<evidence type="ECO:0008006" key="3">
    <source>
        <dbReference type="Google" id="ProtNLM"/>
    </source>
</evidence>
<keyword evidence="2" id="KW-1185">Reference proteome</keyword>
<reference evidence="2" key="1">
    <citation type="journal article" date="2019" name="Int. J. Syst. Evol. Microbiol.">
        <title>The Global Catalogue of Microorganisms (GCM) 10K type strain sequencing project: providing services to taxonomists for standard genome sequencing and annotation.</title>
        <authorList>
            <consortium name="The Broad Institute Genomics Platform"/>
            <consortium name="The Broad Institute Genome Sequencing Center for Infectious Disease"/>
            <person name="Wu L."/>
            <person name="Ma J."/>
        </authorList>
    </citation>
    <scope>NUCLEOTIDE SEQUENCE [LARGE SCALE GENOMIC DNA]</scope>
    <source>
        <strain evidence="2">JCM 14370</strain>
    </source>
</reference>
<organism evidence="1 2">
    <name type="scientific">Deinococcus roseus</name>
    <dbReference type="NCBI Taxonomy" id="392414"/>
    <lineage>
        <taxon>Bacteria</taxon>
        <taxon>Thermotogati</taxon>
        <taxon>Deinococcota</taxon>
        <taxon>Deinococci</taxon>
        <taxon>Deinococcales</taxon>
        <taxon>Deinococcaceae</taxon>
        <taxon>Deinococcus</taxon>
    </lineage>
</organism>
<dbReference type="Proteomes" id="UP000632222">
    <property type="component" value="Unassembled WGS sequence"/>
</dbReference>